<dbReference type="InterPro" id="IPR005146">
    <property type="entry name" value="B3/B4_tRNA-bd"/>
</dbReference>
<evidence type="ECO:0000256" key="12">
    <source>
        <dbReference type="HAMAP-Rule" id="MF_00284"/>
    </source>
</evidence>
<evidence type="ECO:0000313" key="15">
    <source>
        <dbReference type="EMBL" id="QNO41686.1"/>
    </source>
</evidence>
<dbReference type="Pfam" id="PF03483">
    <property type="entry name" value="B3_4"/>
    <property type="match status" value="1"/>
</dbReference>
<reference evidence="14" key="1">
    <citation type="submission" date="2020-06" db="EMBL/GenBank/DDBJ databases">
        <title>Unique genomic features of the anaerobic methanotrophic archaea.</title>
        <authorList>
            <person name="Chadwick G.L."/>
            <person name="Skennerton C.T."/>
            <person name="Laso-Perez R."/>
            <person name="Leu A.O."/>
            <person name="Speth D.R."/>
            <person name="Yu H."/>
            <person name="Morgan-Lang C."/>
            <person name="Hatzenpichler R."/>
            <person name="Goudeau D."/>
            <person name="Malmstrom R."/>
            <person name="Brazelton W.J."/>
            <person name="Woyke T."/>
            <person name="Hallam S.J."/>
            <person name="Tyson G.W."/>
            <person name="Wegener G."/>
            <person name="Boetius A."/>
            <person name="Orphan V."/>
        </authorList>
    </citation>
    <scope>NUCLEOTIDE SEQUENCE</scope>
</reference>
<keyword evidence="5 12" id="KW-0436">Ligase</keyword>
<evidence type="ECO:0000259" key="13">
    <source>
        <dbReference type="PROSITE" id="PS51483"/>
    </source>
</evidence>
<dbReference type="InterPro" id="IPR045864">
    <property type="entry name" value="aa-tRNA-synth_II/BPL/LPL"/>
</dbReference>
<evidence type="ECO:0000256" key="3">
    <source>
        <dbReference type="ARBA" id="ARBA00007438"/>
    </source>
</evidence>
<proteinExistence type="inferred from homology"/>
<dbReference type="AlphaFoldDB" id="A0A7G9XZS5"/>
<dbReference type="GO" id="GO:0004826">
    <property type="term" value="F:phenylalanine-tRNA ligase activity"/>
    <property type="evidence" value="ECO:0007669"/>
    <property type="project" value="UniProtKB-UniRule"/>
</dbReference>
<dbReference type="SMART" id="SM00873">
    <property type="entry name" value="B3_4"/>
    <property type="match status" value="1"/>
</dbReference>
<name>A0A7G9XZS5_9EURY</name>
<dbReference type="EMBL" id="MT630608">
    <property type="protein sequence ID" value="QNO41259.1"/>
    <property type="molecule type" value="Genomic_DNA"/>
</dbReference>
<evidence type="ECO:0000256" key="10">
    <source>
        <dbReference type="ARBA" id="ARBA00022917"/>
    </source>
</evidence>
<evidence type="ECO:0000256" key="4">
    <source>
        <dbReference type="ARBA" id="ARBA00022490"/>
    </source>
</evidence>
<dbReference type="CDD" id="cd00769">
    <property type="entry name" value="PheRS_beta_core"/>
    <property type="match status" value="1"/>
</dbReference>
<dbReference type="GO" id="GO:0003723">
    <property type="term" value="F:RNA binding"/>
    <property type="evidence" value="ECO:0007669"/>
    <property type="project" value="InterPro"/>
</dbReference>
<feature type="binding site" evidence="12">
    <location>
        <position position="348"/>
    </location>
    <ligand>
        <name>Mg(2+)</name>
        <dbReference type="ChEBI" id="CHEBI:18420"/>
        <note>shared with alpha subunit</note>
    </ligand>
</feature>
<comment type="catalytic activity">
    <reaction evidence="12">
        <text>tRNA(Phe) + L-phenylalanine + ATP = L-phenylalanyl-tRNA(Phe) + AMP + diphosphate + H(+)</text>
        <dbReference type="Rhea" id="RHEA:19413"/>
        <dbReference type="Rhea" id="RHEA-COMP:9668"/>
        <dbReference type="Rhea" id="RHEA-COMP:9699"/>
        <dbReference type="ChEBI" id="CHEBI:15378"/>
        <dbReference type="ChEBI" id="CHEBI:30616"/>
        <dbReference type="ChEBI" id="CHEBI:33019"/>
        <dbReference type="ChEBI" id="CHEBI:58095"/>
        <dbReference type="ChEBI" id="CHEBI:78442"/>
        <dbReference type="ChEBI" id="CHEBI:78531"/>
        <dbReference type="ChEBI" id="CHEBI:456215"/>
        <dbReference type="EC" id="6.1.1.20"/>
    </reaction>
</comment>
<comment type="similarity">
    <text evidence="3 12">Belongs to the phenylalanyl-tRNA synthetase beta subunit family. Type 2 subfamily.</text>
</comment>
<organism evidence="14">
    <name type="scientific">Candidatus Methanogaster sp. ANME-2c ERB4</name>
    <dbReference type="NCBI Taxonomy" id="2759911"/>
    <lineage>
        <taxon>Archaea</taxon>
        <taxon>Methanobacteriati</taxon>
        <taxon>Methanobacteriota</taxon>
        <taxon>Stenosarchaea group</taxon>
        <taxon>Methanomicrobia</taxon>
        <taxon>Methanosarcinales</taxon>
        <taxon>ANME-2 cluster</taxon>
        <taxon>Candidatus Methanogasteraceae</taxon>
        <taxon>Candidatus Methanogaster</taxon>
    </lineage>
</organism>
<dbReference type="EMBL" id="MT630656">
    <property type="protein sequence ID" value="QNO41686.1"/>
    <property type="molecule type" value="Genomic_DNA"/>
</dbReference>
<accession>A0A7G9XZS5</accession>
<dbReference type="InterPro" id="IPR022918">
    <property type="entry name" value="Phe_tRNA_ligase_beta2_arc"/>
</dbReference>
<dbReference type="GO" id="GO:0000287">
    <property type="term" value="F:magnesium ion binding"/>
    <property type="evidence" value="ECO:0007669"/>
    <property type="project" value="InterPro"/>
</dbReference>
<feature type="binding site" evidence="12">
    <location>
        <position position="349"/>
    </location>
    <ligand>
        <name>Mg(2+)</name>
        <dbReference type="ChEBI" id="CHEBI:18420"/>
        <note>shared with alpha subunit</note>
    </ligand>
</feature>
<feature type="domain" description="B5" evidence="13">
    <location>
        <begin position="277"/>
        <end position="361"/>
    </location>
</feature>
<feature type="binding site" evidence="12">
    <location>
        <position position="345"/>
    </location>
    <ligand>
        <name>Mg(2+)</name>
        <dbReference type="ChEBI" id="CHEBI:18420"/>
        <note>shared with alpha subunit</note>
    </ligand>
</feature>
<dbReference type="Gene3D" id="3.30.56.10">
    <property type="match status" value="2"/>
</dbReference>
<dbReference type="Pfam" id="PF17759">
    <property type="entry name" value="tRNA_synthFbeta"/>
    <property type="match status" value="1"/>
</dbReference>
<dbReference type="FunFam" id="3.30.56.10:FF:000011">
    <property type="entry name" value="Phenylalanine--tRNA ligase beta subunit"/>
    <property type="match status" value="1"/>
</dbReference>
<dbReference type="FunFam" id="3.50.40.10:FF:000003">
    <property type="entry name" value="Phenylalanine--tRNA ligase beta subunit"/>
    <property type="match status" value="1"/>
</dbReference>
<evidence type="ECO:0000256" key="11">
    <source>
        <dbReference type="ARBA" id="ARBA00023146"/>
    </source>
</evidence>
<comment type="subunit">
    <text evidence="12">Tetramer of two alpha and two beta subunits.</text>
</comment>
<dbReference type="HAMAP" id="MF_00284">
    <property type="entry name" value="Phe_tRNA_synth_beta2"/>
    <property type="match status" value="1"/>
</dbReference>
<feature type="binding site" evidence="12">
    <location>
        <position position="339"/>
    </location>
    <ligand>
        <name>Mg(2+)</name>
        <dbReference type="ChEBI" id="CHEBI:18420"/>
        <note>shared with alpha subunit</note>
    </ligand>
</feature>
<dbReference type="GO" id="GO:0009328">
    <property type="term" value="C:phenylalanine-tRNA ligase complex"/>
    <property type="evidence" value="ECO:0007669"/>
    <property type="project" value="TreeGrafter"/>
</dbReference>
<dbReference type="SUPFAM" id="SSF46955">
    <property type="entry name" value="Putative DNA-binding domain"/>
    <property type="match status" value="2"/>
</dbReference>
<evidence type="ECO:0000256" key="9">
    <source>
        <dbReference type="ARBA" id="ARBA00022842"/>
    </source>
</evidence>
<keyword evidence="7 12" id="KW-0547">Nucleotide-binding</keyword>
<dbReference type="PROSITE" id="PS51483">
    <property type="entry name" value="B5"/>
    <property type="match status" value="1"/>
</dbReference>
<protein>
    <recommendedName>
        <fullName evidence="12">Phenylalanine--tRNA ligase beta subunit</fullName>
        <ecNumber evidence="12">6.1.1.20</ecNumber>
    </recommendedName>
    <alternativeName>
        <fullName evidence="12">Phenylalanyl-tRNA synthetase beta subunit</fullName>
        <shortName evidence="12">PheRS</shortName>
    </alternativeName>
</protein>
<dbReference type="GO" id="GO:0005524">
    <property type="term" value="F:ATP binding"/>
    <property type="evidence" value="ECO:0007669"/>
    <property type="project" value="UniProtKB-UniRule"/>
</dbReference>
<sequence>MLKLTTMPVITLHYDDLEDLIGADREAIIKHIPMIGADIERARDDHIDIEFFPDRPDLYSVEGVARAMRGFLDIETGLPTYEVSKSDISITFDHEIGKIRPFLACAVVKDLKFTSYSIESLMNLQEDLHWGLGRNRAKVSIGVHDLDRVAPPFKYIAAEPSYEFVPLDFDTPMSMTDILKKHPKGVKFAHLADKFDKYPLIIDSNENVLSFPPIINGTLTRVEDDTKNLFIEVTGTGRAVFAALNIVVTALAERGGRIESVQVCTPDGNGGYTTPDLNPAIRTISRTEAVALLGFDLSSDEIARHLRKMRFGAVPESVAGLGSGSDDTIEVAVPAYRADIMHDYDIFEDIAIGHGYEQIVPALPETMTIGEEHPVSRMKSALREIMVGLSFYEVMPFALTSEVVHFDRMQRPRASATHVMHPISQEQTILRTTILPNLLEILSLNQHRELPQQIFEVGDVVAGGRNKVHLAAVAIDPRANFSEIRAAVDTVMHERGVAYEIADSDDPAFIEGRRAEILIDGKCSGVFGEVHPGVILNFGLDQPVIAFEMWRL</sequence>
<keyword evidence="11 12" id="KW-0030">Aminoacyl-tRNA synthetase</keyword>
<evidence type="ECO:0000256" key="5">
    <source>
        <dbReference type="ARBA" id="ARBA00022598"/>
    </source>
</evidence>
<keyword evidence="8 12" id="KW-0067">ATP-binding</keyword>
<dbReference type="PANTHER" id="PTHR10947:SF0">
    <property type="entry name" value="PHENYLALANINE--TRNA LIGASE BETA SUBUNIT"/>
    <property type="match status" value="1"/>
</dbReference>
<comment type="subcellular location">
    <subcellularLocation>
        <location evidence="2 12">Cytoplasm</location>
    </subcellularLocation>
</comment>
<dbReference type="InterPro" id="IPR045060">
    <property type="entry name" value="Phe-tRNA-ligase_IIc_bsu"/>
</dbReference>
<evidence type="ECO:0000313" key="14">
    <source>
        <dbReference type="EMBL" id="QNO41259.1"/>
    </source>
</evidence>
<dbReference type="InterPro" id="IPR004531">
    <property type="entry name" value="Phe-tRNA-synth_IIc_bsu_arc_euk"/>
</dbReference>
<evidence type="ECO:0000256" key="2">
    <source>
        <dbReference type="ARBA" id="ARBA00004496"/>
    </source>
</evidence>
<dbReference type="Gene3D" id="3.30.930.10">
    <property type="entry name" value="Bira Bifunctional Protein, Domain 2"/>
    <property type="match status" value="1"/>
</dbReference>
<keyword evidence="9 12" id="KW-0460">Magnesium</keyword>
<dbReference type="GO" id="GO:0006432">
    <property type="term" value="P:phenylalanyl-tRNA aminoacylation"/>
    <property type="evidence" value="ECO:0007669"/>
    <property type="project" value="UniProtKB-UniRule"/>
</dbReference>
<dbReference type="Pfam" id="PF03484">
    <property type="entry name" value="B5"/>
    <property type="match status" value="1"/>
</dbReference>
<dbReference type="InterPro" id="IPR009061">
    <property type="entry name" value="DNA-bd_dom_put_sf"/>
</dbReference>
<dbReference type="InterPro" id="IPR005147">
    <property type="entry name" value="tRNA_synthase_B5-dom"/>
</dbReference>
<keyword evidence="10 12" id="KW-0648">Protein biosynthesis</keyword>
<comment type="cofactor">
    <cofactor evidence="1 12">
        <name>Mg(2+)</name>
        <dbReference type="ChEBI" id="CHEBI:18420"/>
    </cofactor>
</comment>
<evidence type="ECO:0000256" key="7">
    <source>
        <dbReference type="ARBA" id="ARBA00022741"/>
    </source>
</evidence>
<dbReference type="SUPFAM" id="SSF55681">
    <property type="entry name" value="Class II aaRS and biotin synthetases"/>
    <property type="match status" value="1"/>
</dbReference>
<dbReference type="InterPro" id="IPR041616">
    <property type="entry name" value="PheRS_beta_core"/>
</dbReference>
<evidence type="ECO:0000256" key="6">
    <source>
        <dbReference type="ARBA" id="ARBA00022723"/>
    </source>
</evidence>
<keyword evidence="4 12" id="KW-0963">Cytoplasm</keyword>
<dbReference type="Gene3D" id="3.50.40.10">
    <property type="entry name" value="Phenylalanyl-trna Synthetase, Chain B, domain 3"/>
    <property type="match status" value="1"/>
</dbReference>
<keyword evidence="6 12" id="KW-0479">Metal-binding</keyword>
<dbReference type="InterPro" id="IPR020825">
    <property type="entry name" value="Phe-tRNA_synthase-like_B3/B4"/>
</dbReference>
<dbReference type="PANTHER" id="PTHR10947">
    <property type="entry name" value="PHENYLALANYL-TRNA SYNTHETASE BETA CHAIN AND LEUCINE-RICH REPEAT-CONTAINING PROTEIN 47"/>
    <property type="match status" value="1"/>
</dbReference>
<dbReference type="NCBIfam" id="TIGR00471">
    <property type="entry name" value="pheT_arch"/>
    <property type="match status" value="1"/>
</dbReference>
<evidence type="ECO:0000256" key="1">
    <source>
        <dbReference type="ARBA" id="ARBA00001946"/>
    </source>
</evidence>
<evidence type="ECO:0000256" key="8">
    <source>
        <dbReference type="ARBA" id="ARBA00022840"/>
    </source>
</evidence>
<dbReference type="SMART" id="SM00874">
    <property type="entry name" value="B5"/>
    <property type="match status" value="1"/>
</dbReference>
<gene>
    <name evidence="12 14" type="primary">pheT</name>
    <name evidence="14" type="ORF">APGBGGHG_00042</name>
    <name evidence="15" type="ORF">IBOMKANJ_00006</name>
</gene>
<dbReference type="EC" id="6.1.1.20" evidence="12"/>